<dbReference type="EMBL" id="MW124394">
    <property type="protein sequence ID" value="QQZ02652.1"/>
    <property type="molecule type" value="Genomic_DNA"/>
</dbReference>
<keyword evidence="3 6" id="KW-0326">Glycosidase</keyword>
<dbReference type="PANTHER" id="PTHR31490:SF90">
    <property type="entry name" value="ENDO-1,4-BETA-XYLANASE A"/>
    <property type="match status" value="1"/>
</dbReference>
<dbReference type="AlphaFoldDB" id="A0A7U1BNA6"/>
<name>A0A7U1BNA6_9ZZZZ</name>
<keyword evidence="6" id="KW-0858">Xylan degradation</keyword>
<organism evidence="6">
    <name type="scientific">uncultured microorganism</name>
    <dbReference type="NCBI Taxonomy" id="358574"/>
    <lineage>
        <taxon>unclassified sequences</taxon>
        <taxon>environmental samples</taxon>
    </lineage>
</organism>
<proteinExistence type="predicted"/>
<dbReference type="InterPro" id="IPR001000">
    <property type="entry name" value="GH10_dom"/>
</dbReference>
<dbReference type="SMART" id="SM00633">
    <property type="entry name" value="Glyco_10"/>
    <property type="match status" value="1"/>
</dbReference>
<evidence type="ECO:0000256" key="4">
    <source>
        <dbReference type="ARBA" id="ARBA00023326"/>
    </source>
</evidence>
<accession>A0A7U1BNA6</accession>
<keyword evidence="1 6" id="KW-0378">Hydrolase</keyword>
<dbReference type="PROSITE" id="PS00591">
    <property type="entry name" value="GH10_1"/>
    <property type="match status" value="1"/>
</dbReference>
<evidence type="ECO:0000256" key="2">
    <source>
        <dbReference type="ARBA" id="ARBA00023277"/>
    </source>
</evidence>
<dbReference type="InterPro" id="IPR031158">
    <property type="entry name" value="GH10_AS"/>
</dbReference>
<dbReference type="InterPro" id="IPR017853">
    <property type="entry name" value="GH"/>
</dbReference>
<keyword evidence="4" id="KW-0624">Polysaccharide degradation</keyword>
<dbReference type="SUPFAM" id="SSF51445">
    <property type="entry name" value="(Trans)glycosidases"/>
    <property type="match status" value="1"/>
</dbReference>
<dbReference type="PANTHER" id="PTHR31490">
    <property type="entry name" value="GLYCOSYL HYDROLASE"/>
    <property type="match status" value="1"/>
</dbReference>
<dbReference type="Pfam" id="PF00331">
    <property type="entry name" value="Glyco_hydro_10"/>
    <property type="match status" value="1"/>
</dbReference>
<feature type="domain" description="GH10" evidence="5">
    <location>
        <begin position="18"/>
        <end position="365"/>
    </location>
</feature>
<evidence type="ECO:0000256" key="3">
    <source>
        <dbReference type="ARBA" id="ARBA00023295"/>
    </source>
</evidence>
<keyword evidence="2" id="KW-0119">Carbohydrate metabolism</keyword>
<sequence length="367" mass="41597">MKKSILMLSVAWSSLTASAQQVGLKDVLGKYFTVGVALSTRVTSDGDAAADALVDRHFNSVVAENCFKGEEVTPQEGVYRFNAADSVVAYAQKHHLQLIGHCLVWHSQAPKWMFTHADGTTVSRDELIRRMQSHIRTMMGRYKGKVFGWDVVNEAFEDNGEYRRSPYYNIIGPEFIEIAFRTAQEADPGAELYYNDYSMSKPGKREAVCKLIRQLKKEGIRIDAVGMQSHNGMDFPNLADYEASIDSFAAQGVKVCFTELDINVLPSPQQFSGAGIEQTFEFQQKYNPYSKGLPAKVQQQVDDRWMAFFEIYRRHASQISRVTLWGLTDKDSWLNDWPIKGRTNYGLLFDRNGQAKPVINKIIDLFN</sequence>
<reference evidence="6" key="1">
    <citation type="journal article" date="2021" name="AMB Express">
        <title>Characterization of efficient xylanases from industrial-scale pulp and paper wastewater treatment microbiota.</title>
        <authorList>
            <person name="Wang J."/>
            <person name="Liang J."/>
            <person name="Li Y."/>
            <person name="Tian L."/>
            <person name="Wei Y."/>
        </authorList>
    </citation>
    <scope>NUCLEOTIDE SEQUENCE</scope>
</reference>
<evidence type="ECO:0000256" key="1">
    <source>
        <dbReference type="ARBA" id="ARBA00022801"/>
    </source>
</evidence>
<evidence type="ECO:0000313" key="6">
    <source>
        <dbReference type="EMBL" id="QQZ02652.1"/>
    </source>
</evidence>
<dbReference type="PRINTS" id="PR00134">
    <property type="entry name" value="GLHYDRLASE10"/>
</dbReference>
<dbReference type="InterPro" id="IPR044846">
    <property type="entry name" value="GH10"/>
</dbReference>
<dbReference type="Gene3D" id="3.20.20.80">
    <property type="entry name" value="Glycosidases"/>
    <property type="match status" value="1"/>
</dbReference>
<protein>
    <submittedName>
        <fullName evidence="6">1,4-beta-xylanase</fullName>
    </submittedName>
</protein>
<dbReference type="GO" id="GO:0045493">
    <property type="term" value="P:xylan catabolic process"/>
    <property type="evidence" value="ECO:0007669"/>
    <property type="project" value="UniProtKB-KW"/>
</dbReference>
<dbReference type="GO" id="GO:0004553">
    <property type="term" value="F:hydrolase activity, hydrolyzing O-glycosyl compounds"/>
    <property type="evidence" value="ECO:0007669"/>
    <property type="project" value="InterPro"/>
</dbReference>
<evidence type="ECO:0000259" key="5">
    <source>
        <dbReference type="PROSITE" id="PS51760"/>
    </source>
</evidence>
<dbReference type="PROSITE" id="PS51760">
    <property type="entry name" value="GH10_2"/>
    <property type="match status" value="1"/>
</dbReference>